<reference evidence="10 11" key="1">
    <citation type="submission" date="2021-02" db="EMBL/GenBank/DDBJ databases">
        <title>De Novo genome assembly of isolated myxobacteria.</title>
        <authorList>
            <person name="Stevens D.C."/>
        </authorList>
    </citation>
    <scope>NUCLEOTIDE SEQUENCE [LARGE SCALE GENOMIC DNA]</scope>
    <source>
        <strain evidence="11">SCPEA02</strain>
    </source>
</reference>
<dbReference type="InterPro" id="IPR011009">
    <property type="entry name" value="Kinase-like_dom_sf"/>
</dbReference>
<dbReference type="GO" id="GO:0004674">
    <property type="term" value="F:protein serine/threonine kinase activity"/>
    <property type="evidence" value="ECO:0007669"/>
    <property type="project" value="UniProtKB-KW"/>
</dbReference>
<dbReference type="Gene3D" id="3.30.200.20">
    <property type="entry name" value="Phosphorylase Kinase, domain 1"/>
    <property type="match status" value="1"/>
</dbReference>
<evidence type="ECO:0000256" key="3">
    <source>
        <dbReference type="ARBA" id="ARBA00022679"/>
    </source>
</evidence>
<evidence type="ECO:0000313" key="11">
    <source>
        <dbReference type="Proteomes" id="UP000662747"/>
    </source>
</evidence>
<evidence type="ECO:0000313" key="10">
    <source>
        <dbReference type="EMBL" id="QSQ20336.1"/>
    </source>
</evidence>
<organism evidence="10 11">
    <name type="scientific">Pyxidicoccus parkwayensis</name>
    <dbReference type="NCBI Taxonomy" id="2813578"/>
    <lineage>
        <taxon>Bacteria</taxon>
        <taxon>Pseudomonadati</taxon>
        <taxon>Myxococcota</taxon>
        <taxon>Myxococcia</taxon>
        <taxon>Myxococcales</taxon>
        <taxon>Cystobacterineae</taxon>
        <taxon>Myxococcaceae</taxon>
        <taxon>Pyxidicoccus</taxon>
    </lineage>
</organism>
<dbReference type="InterPro" id="IPR017441">
    <property type="entry name" value="Protein_kinase_ATP_BS"/>
</dbReference>
<evidence type="ECO:0000256" key="4">
    <source>
        <dbReference type="ARBA" id="ARBA00022741"/>
    </source>
</evidence>
<dbReference type="RefSeq" id="WP_206721916.1">
    <property type="nucleotide sequence ID" value="NZ_CP071090.1"/>
</dbReference>
<evidence type="ECO:0000256" key="5">
    <source>
        <dbReference type="ARBA" id="ARBA00022777"/>
    </source>
</evidence>
<keyword evidence="11" id="KW-1185">Reference proteome</keyword>
<dbReference type="PANTHER" id="PTHR43671:SF13">
    <property type="entry name" value="SERINE_THREONINE-PROTEIN KINASE NEK2"/>
    <property type="match status" value="1"/>
</dbReference>
<dbReference type="CDD" id="cd14014">
    <property type="entry name" value="STKc_PknB_like"/>
    <property type="match status" value="1"/>
</dbReference>
<accession>A0ABX7NN99</accession>
<dbReference type="PANTHER" id="PTHR43671">
    <property type="entry name" value="SERINE/THREONINE-PROTEIN KINASE NEK"/>
    <property type="match status" value="1"/>
</dbReference>
<keyword evidence="6 7" id="KW-0067">ATP-binding</keyword>
<name>A0ABX7NN99_9BACT</name>
<keyword evidence="4 7" id="KW-0547">Nucleotide-binding</keyword>
<dbReference type="PROSITE" id="PS00108">
    <property type="entry name" value="PROTEIN_KINASE_ST"/>
    <property type="match status" value="1"/>
</dbReference>
<dbReference type="PROSITE" id="PS50011">
    <property type="entry name" value="PROTEIN_KINASE_DOM"/>
    <property type="match status" value="1"/>
</dbReference>
<dbReference type="EMBL" id="CP071090">
    <property type="protein sequence ID" value="QSQ20336.1"/>
    <property type="molecule type" value="Genomic_DNA"/>
</dbReference>
<feature type="domain" description="Protein kinase" evidence="9">
    <location>
        <begin position="18"/>
        <end position="283"/>
    </location>
</feature>
<evidence type="ECO:0000256" key="6">
    <source>
        <dbReference type="ARBA" id="ARBA00022840"/>
    </source>
</evidence>
<dbReference type="InterPro" id="IPR050660">
    <property type="entry name" value="NEK_Ser/Thr_kinase"/>
</dbReference>
<dbReference type="PROSITE" id="PS00107">
    <property type="entry name" value="PROTEIN_KINASE_ATP"/>
    <property type="match status" value="1"/>
</dbReference>
<dbReference type="InterPro" id="IPR000719">
    <property type="entry name" value="Prot_kinase_dom"/>
</dbReference>
<feature type="binding site" evidence="7">
    <location>
        <position position="45"/>
    </location>
    <ligand>
        <name>ATP</name>
        <dbReference type="ChEBI" id="CHEBI:30616"/>
    </ligand>
</feature>
<protein>
    <recommendedName>
        <fullName evidence="2">non-specific serine/threonine protein kinase</fullName>
        <ecNumber evidence="2">2.7.11.1</ecNumber>
    </recommendedName>
</protein>
<feature type="region of interest" description="Disordered" evidence="8">
    <location>
        <begin position="389"/>
        <end position="422"/>
    </location>
</feature>
<keyword evidence="10" id="KW-0723">Serine/threonine-protein kinase</keyword>
<dbReference type="Gene3D" id="1.10.510.10">
    <property type="entry name" value="Transferase(Phosphotransferase) domain 1"/>
    <property type="match status" value="1"/>
</dbReference>
<gene>
    <name evidence="10" type="ORF">JY651_34480</name>
</gene>
<evidence type="ECO:0000259" key="9">
    <source>
        <dbReference type="PROSITE" id="PS50011"/>
    </source>
</evidence>
<keyword evidence="3" id="KW-0808">Transferase</keyword>
<dbReference type="SMART" id="SM00220">
    <property type="entry name" value="S_TKc"/>
    <property type="match status" value="1"/>
</dbReference>
<comment type="similarity">
    <text evidence="1">Belongs to the protein kinase superfamily. NEK Ser/Thr protein kinase family. NIMA subfamily.</text>
</comment>
<proteinExistence type="inferred from homology"/>
<evidence type="ECO:0000256" key="1">
    <source>
        <dbReference type="ARBA" id="ARBA00010886"/>
    </source>
</evidence>
<dbReference type="SUPFAM" id="SSF56112">
    <property type="entry name" value="Protein kinase-like (PK-like)"/>
    <property type="match status" value="1"/>
</dbReference>
<sequence>MSLGHMLDAPAGTDIAGFAVDGLLGVGGHGVVYRATRGGEAVALKLQPLEPMRLRAEREVSLLSRLEHRNVVGFRGSGLYPERSPRWFYLAMEYVRGRTLSRWLEEEDPCARRAAEVLRGLARGLEAAHAAEVLHRDIKESNVVVREEDGEPVLVDFGVATRAGAPRLTTGVLPPGTPRYRSPEALAFQRDSHPGARYVATRADDLYALGVVFYRVLTGRHPFPRVETPSEVEAVIAEVPAAPHARNPRVPEELGTLCLRLLAKRPEARGTARELRESLDAALAGADARWDVPLGEAEPEGVPSADGHPEPLDAWLRAREAATTPALRVRAPLASEAAPPESVMFRATAVLGMAAGLVLAVLLAMDRHSPAAPGNLAPARGRVDAAATTSKRACEDTSPVAPACDSWRHGPTRLPTPARSVP</sequence>
<dbReference type="Proteomes" id="UP000662747">
    <property type="component" value="Chromosome"/>
</dbReference>
<dbReference type="InterPro" id="IPR008271">
    <property type="entry name" value="Ser/Thr_kinase_AS"/>
</dbReference>
<evidence type="ECO:0000256" key="2">
    <source>
        <dbReference type="ARBA" id="ARBA00012513"/>
    </source>
</evidence>
<keyword evidence="5 10" id="KW-0418">Kinase</keyword>
<evidence type="ECO:0000256" key="8">
    <source>
        <dbReference type="SAM" id="MobiDB-lite"/>
    </source>
</evidence>
<dbReference type="Pfam" id="PF00069">
    <property type="entry name" value="Pkinase"/>
    <property type="match status" value="1"/>
</dbReference>
<dbReference type="EC" id="2.7.11.1" evidence="2"/>
<evidence type="ECO:0000256" key="7">
    <source>
        <dbReference type="PROSITE-ProRule" id="PRU10141"/>
    </source>
</evidence>